<evidence type="ECO:0000259" key="6">
    <source>
        <dbReference type="PROSITE" id="PS50103"/>
    </source>
</evidence>
<keyword evidence="8" id="KW-1185">Reference proteome</keyword>
<evidence type="ECO:0000313" key="7">
    <source>
        <dbReference type="EMBL" id="OQD82499.1"/>
    </source>
</evidence>
<dbReference type="PROSITE" id="PS50103">
    <property type="entry name" value="ZF_C3H1"/>
    <property type="match status" value="1"/>
</dbReference>
<dbReference type="InterPro" id="IPR045055">
    <property type="entry name" value="DNA2/NAM7-like"/>
</dbReference>
<dbReference type="Pfam" id="PF18044">
    <property type="entry name" value="zf-CCCH_4"/>
    <property type="match status" value="1"/>
</dbReference>
<dbReference type="InterPro" id="IPR041679">
    <property type="entry name" value="DNA2/NAM7-like_C"/>
</dbReference>
<dbReference type="GO" id="GO:0031380">
    <property type="term" value="C:nuclear RNA-directed RNA polymerase complex"/>
    <property type="evidence" value="ECO:0007669"/>
    <property type="project" value="TreeGrafter"/>
</dbReference>
<keyword evidence="1 5" id="KW-0479">Metal-binding</keyword>
<dbReference type="SUPFAM" id="SSF90229">
    <property type="entry name" value="CCCH zinc finger"/>
    <property type="match status" value="1"/>
</dbReference>
<dbReference type="InterPro" id="IPR041367">
    <property type="entry name" value="Znf-CCCH_4"/>
</dbReference>
<dbReference type="CDD" id="cd18808">
    <property type="entry name" value="SF1_C_Upf1"/>
    <property type="match status" value="1"/>
</dbReference>
<dbReference type="InterPro" id="IPR027417">
    <property type="entry name" value="P-loop_NTPase"/>
</dbReference>
<keyword evidence="3" id="KW-0067">ATP-binding</keyword>
<evidence type="ECO:0000256" key="4">
    <source>
        <dbReference type="ARBA" id="ARBA00022833"/>
    </source>
</evidence>
<dbReference type="FunFam" id="3.40.50.300:FF:001660">
    <property type="entry name" value="NF-X1 finger and helicase protein, putative"/>
    <property type="match status" value="1"/>
</dbReference>
<dbReference type="PANTHER" id="PTHR10887:SF445">
    <property type="entry name" value="NFX1-TYPE ZINC FINGER-CONTAINING PROTEIN 1"/>
    <property type="match status" value="1"/>
</dbReference>
<organism evidence="7 8">
    <name type="scientific">Penicillium antarcticum</name>
    <dbReference type="NCBI Taxonomy" id="416450"/>
    <lineage>
        <taxon>Eukaryota</taxon>
        <taxon>Fungi</taxon>
        <taxon>Dikarya</taxon>
        <taxon>Ascomycota</taxon>
        <taxon>Pezizomycotina</taxon>
        <taxon>Eurotiomycetes</taxon>
        <taxon>Eurotiomycetidae</taxon>
        <taxon>Eurotiales</taxon>
        <taxon>Aspergillaceae</taxon>
        <taxon>Penicillium</taxon>
    </lineage>
</organism>
<sequence>MGGQYDKICRHFQRGTCRFGSDCKFSHDSNTAKESRSNRAASHPTADDLDAQNRYLDWRRILRYGNFGIFPGKKEHSHILKLWEGALDILDGDNRGNHQLLARDLVDDKLHGHKFILETTHTTSQYATYAIPVYVEPFIKVMTHPSLLNCLSVDSFVGTMYASFGGPNGDRAIGFLESVCRSLVRVYEQQSDTETSMKPDLMKSLVNVLYQLLYRVRQARFHDDLLILLDLLEELLRVYPRVCSTTDLDALSSRLEVMRCMVAAANSNLAPANPTEEPQGTGVVRLSFPLEMELPGGRHDNDLADISEITLLPTYGEIVSENSEYLPSTNLSQPQFLQDPLLRYIDSTFRLLRHDIFGSVKDVLRDLLQQSDLKRPYLSDKSSQTHLYMASQVRSVFINEKHELEAIVSFADPQQIRKSSTVERCKWWQDSNRLEEGTLVCFLASEGKQNKVLFLEVTGKNASKDQTGKSKSSLVSDGYQPSITVKLAACLPEDLKLLGQLYSEELPGILVDFRGLMPATFSPILQNLQRIQREKELAFQKWILPARYDECDSSNIPPPAYTRRPQFVFPLASITKTGTQELTLDPNAPGSIDILKMETLTGLDRGQCQGLIAALTREYALIQGPPGTGKSYLGVKLVQVLLAIKKKARLGPIVVICYTNHALDQFLKSLLAIGIQKIIRAGGRSQATELEGKNLRIVSNSISKTRVESQTLGQSYNEVEKYMKSAAYSMQPLHQSRKGPTWDRMQQFLSRKWPKIHRQLTGGDKDGFEVISKEKDPLLSWLELTSREFWRLRKEKEAEYVHLENLTRIANQSIYGLEMSDRRALARSWFKEWYEEETAPLFEAVDSAERLRKDISAVHEEINRRALIQADVIGITTTGLARHVDTLRRIEAKVVICEEAAEVMEAHVISALMPGVEHFIQIGDHRQLRPQIQNHSLSLETTSGMSWQLDRSQFERRAVGEPGLRAVPVAQLNVQRRMRPEISRLIGSVYPKLEDHESVLNLPNVVGMQNNIFWLDHRRNEDARDDGSRVKSHSNQWEVDMATALVRHLVRQGEYKPEDIALLTPYTGQLRNLRASLSKYFEICLSERDLETLAAEGFEKSSYESSETNNQKSIEKKTLLQTLRLATVDNFQGEEAKVIVVSLVRSNSNRKVGFLRTENRINVLLSRAQHGMYLIGNSETYLNVPMWADVYAQLANKNAVGTELALCCPRHTEVPILCSEPHDFEKKSPEGGC</sequence>
<dbReference type="Proteomes" id="UP000191672">
    <property type="component" value="Unassembled WGS sequence"/>
</dbReference>
<dbReference type="InterPro" id="IPR047187">
    <property type="entry name" value="SF1_C_Upf1"/>
</dbReference>
<dbReference type="STRING" id="416450.A0A1V6PZU6"/>
<keyword evidence="4 5" id="KW-0862">Zinc</keyword>
<comment type="caution">
    <text evidence="7">The sequence shown here is derived from an EMBL/GenBank/DDBJ whole genome shotgun (WGS) entry which is preliminary data.</text>
</comment>
<dbReference type="AlphaFoldDB" id="A0A1V6PZU6"/>
<evidence type="ECO:0000256" key="3">
    <source>
        <dbReference type="ARBA" id="ARBA00022806"/>
    </source>
</evidence>
<dbReference type="GO" id="GO:0031048">
    <property type="term" value="P:regulatory ncRNA-mediated heterochromatin formation"/>
    <property type="evidence" value="ECO:0007669"/>
    <property type="project" value="TreeGrafter"/>
</dbReference>
<dbReference type="SUPFAM" id="SSF52540">
    <property type="entry name" value="P-loop containing nucleoside triphosphate hydrolases"/>
    <property type="match status" value="1"/>
</dbReference>
<dbReference type="GO" id="GO:0008270">
    <property type="term" value="F:zinc ion binding"/>
    <property type="evidence" value="ECO:0007669"/>
    <property type="project" value="UniProtKB-KW"/>
</dbReference>
<evidence type="ECO:0000256" key="2">
    <source>
        <dbReference type="ARBA" id="ARBA00022771"/>
    </source>
</evidence>
<gene>
    <name evidence="7" type="ORF">PENANT_c021G07043</name>
</gene>
<dbReference type="Gene3D" id="3.40.50.300">
    <property type="entry name" value="P-loop containing nucleotide triphosphate hydrolases"/>
    <property type="match status" value="2"/>
</dbReference>
<dbReference type="GO" id="GO:0004386">
    <property type="term" value="F:helicase activity"/>
    <property type="evidence" value="ECO:0007669"/>
    <property type="project" value="InterPro"/>
</dbReference>
<dbReference type="SMART" id="SM00356">
    <property type="entry name" value="ZnF_C3H1"/>
    <property type="match status" value="1"/>
</dbReference>
<keyword evidence="3" id="KW-0347">Helicase</keyword>
<evidence type="ECO:0000313" key="8">
    <source>
        <dbReference type="Proteomes" id="UP000191672"/>
    </source>
</evidence>
<name>A0A1V6PZU6_9EURO</name>
<protein>
    <recommendedName>
        <fullName evidence="6">C3H1-type domain-containing protein</fullName>
    </recommendedName>
</protein>
<keyword evidence="2 5" id="KW-0863">Zinc-finger</keyword>
<keyword evidence="3" id="KW-0547">Nucleotide-binding</keyword>
<dbReference type="EMBL" id="MDYN01000021">
    <property type="protein sequence ID" value="OQD82499.1"/>
    <property type="molecule type" value="Genomic_DNA"/>
</dbReference>
<evidence type="ECO:0000256" key="1">
    <source>
        <dbReference type="ARBA" id="ARBA00022723"/>
    </source>
</evidence>
<dbReference type="Pfam" id="PF13087">
    <property type="entry name" value="AAA_12"/>
    <property type="match status" value="1"/>
</dbReference>
<dbReference type="InterPro" id="IPR000571">
    <property type="entry name" value="Znf_CCCH"/>
</dbReference>
<feature type="zinc finger region" description="C3H1-type" evidence="5">
    <location>
        <begin position="3"/>
        <end position="30"/>
    </location>
</feature>
<keyword evidence="3" id="KW-0378">Hydrolase</keyword>
<dbReference type="CDD" id="cd17936">
    <property type="entry name" value="EEXXEc_NFX1"/>
    <property type="match status" value="1"/>
</dbReference>
<dbReference type="Gene3D" id="4.10.1000.10">
    <property type="entry name" value="Zinc finger, CCCH-type"/>
    <property type="match status" value="1"/>
</dbReference>
<dbReference type="InterPro" id="IPR036855">
    <property type="entry name" value="Znf_CCCH_sf"/>
</dbReference>
<evidence type="ECO:0000256" key="5">
    <source>
        <dbReference type="PROSITE-ProRule" id="PRU00723"/>
    </source>
</evidence>
<feature type="domain" description="C3H1-type" evidence="6">
    <location>
        <begin position="3"/>
        <end position="30"/>
    </location>
</feature>
<dbReference type="PANTHER" id="PTHR10887">
    <property type="entry name" value="DNA2/NAM7 HELICASE FAMILY"/>
    <property type="match status" value="1"/>
</dbReference>
<dbReference type="Pfam" id="PF13086">
    <property type="entry name" value="AAA_11"/>
    <property type="match status" value="1"/>
</dbReference>
<accession>A0A1V6PZU6</accession>
<proteinExistence type="predicted"/>
<dbReference type="InterPro" id="IPR041677">
    <property type="entry name" value="DNA2/NAM7_AAA_11"/>
</dbReference>
<reference evidence="8" key="1">
    <citation type="journal article" date="2017" name="Nat. Microbiol.">
        <title>Global analysis of biosynthetic gene clusters reveals vast potential of secondary metabolite production in Penicillium species.</title>
        <authorList>
            <person name="Nielsen J.C."/>
            <person name="Grijseels S."/>
            <person name="Prigent S."/>
            <person name="Ji B."/>
            <person name="Dainat J."/>
            <person name="Nielsen K.F."/>
            <person name="Frisvad J.C."/>
            <person name="Workman M."/>
            <person name="Nielsen J."/>
        </authorList>
    </citation>
    <scope>NUCLEOTIDE SEQUENCE [LARGE SCALE GENOMIC DNA]</scope>
    <source>
        <strain evidence="8">IBT 31811</strain>
    </source>
</reference>